<sequence length="121" mass="13754">MNIDLRRLGWALAMIGLALALIASVFGVKNDWLITTALLFFFGGFALLGVSAIIRLKRGQLRLRPWLALKQGFMFFLLFLGIRLAYMWWVPSFEQSLSEAIFVSAFTGICFGLWQSAYRKP</sequence>
<protein>
    <submittedName>
        <fullName evidence="2">Uncharacterized protein</fullName>
    </submittedName>
</protein>
<evidence type="ECO:0000313" key="2">
    <source>
        <dbReference type="EMBL" id="MXO83867.1"/>
    </source>
</evidence>
<feature type="transmembrane region" description="Helical" evidence="1">
    <location>
        <begin position="7"/>
        <end position="26"/>
    </location>
</feature>
<organism evidence="2 3">
    <name type="scientific">Pontixanthobacter aestiaquae</name>
    <dbReference type="NCBI Taxonomy" id="1509367"/>
    <lineage>
        <taxon>Bacteria</taxon>
        <taxon>Pseudomonadati</taxon>
        <taxon>Pseudomonadota</taxon>
        <taxon>Alphaproteobacteria</taxon>
        <taxon>Sphingomonadales</taxon>
        <taxon>Erythrobacteraceae</taxon>
        <taxon>Pontixanthobacter</taxon>
    </lineage>
</organism>
<evidence type="ECO:0000256" key="1">
    <source>
        <dbReference type="SAM" id="Phobius"/>
    </source>
</evidence>
<dbReference type="RefSeq" id="WP_160614177.1">
    <property type="nucleotide sequence ID" value="NZ_JAUFQM010000001.1"/>
</dbReference>
<accession>A0A844ZA08</accession>
<dbReference type="Proteomes" id="UP000460290">
    <property type="component" value="Unassembled WGS sequence"/>
</dbReference>
<feature type="transmembrane region" description="Helical" evidence="1">
    <location>
        <begin position="32"/>
        <end position="54"/>
    </location>
</feature>
<feature type="transmembrane region" description="Helical" evidence="1">
    <location>
        <begin position="100"/>
        <end position="118"/>
    </location>
</feature>
<name>A0A844ZA08_9SPHN</name>
<keyword evidence="1" id="KW-1133">Transmembrane helix</keyword>
<feature type="transmembrane region" description="Helical" evidence="1">
    <location>
        <begin position="66"/>
        <end position="88"/>
    </location>
</feature>
<evidence type="ECO:0000313" key="3">
    <source>
        <dbReference type="Proteomes" id="UP000460290"/>
    </source>
</evidence>
<comment type="caution">
    <text evidence="2">The sequence shown here is derived from an EMBL/GenBank/DDBJ whole genome shotgun (WGS) entry which is preliminary data.</text>
</comment>
<keyword evidence="1" id="KW-0812">Transmembrane</keyword>
<keyword evidence="1" id="KW-0472">Membrane</keyword>
<dbReference type="EMBL" id="WTYZ01000001">
    <property type="protein sequence ID" value="MXO83867.1"/>
    <property type="molecule type" value="Genomic_DNA"/>
</dbReference>
<gene>
    <name evidence="2" type="ORF">GRI35_10875</name>
</gene>
<dbReference type="AlphaFoldDB" id="A0A844ZA08"/>
<keyword evidence="3" id="KW-1185">Reference proteome</keyword>
<reference evidence="2 3" key="1">
    <citation type="submission" date="2019-12" db="EMBL/GenBank/DDBJ databases">
        <title>Genomic-based taxomic classification of the family Erythrobacteraceae.</title>
        <authorList>
            <person name="Xu L."/>
        </authorList>
    </citation>
    <scope>NUCLEOTIDE SEQUENCE [LARGE SCALE GENOMIC DNA]</scope>
    <source>
        <strain evidence="2 3">KCTC 42006</strain>
    </source>
</reference>
<proteinExistence type="predicted"/>